<dbReference type="AlphaFoldDB" id="A0A9P3GCC7"/>
<dbReference type="OrthoDB" id="9922773at2759"/>
<comment type="caution">
    <text evidence="1">The sequence shown here is derived from an EMBL/GenBank/DDBJ whole genome shotgun (WGS) entry which is preliminary data.</text>
</comment>
<name>A0A9P3GCC7_9APHY</name>
<dbReference type="Proteomes" id="UP000703269">
    <property type="component" value="Unassembled WGS sequence"/>
</dbReference>
<sequence>MGATNSQQSDSTEEYVHAFNKWLDRWRGHLYEQAIFAMDLANHPPDRLATHVVFILVERTEPKPAERERWFKVVGAEVLSREERSTALLDFGVTQEQVDTLNRDSRGDHTIQINIIAGEHLRMLWCSFRDLSKYQDMDKAASASLADMWEQALIAKVASGKPGTQSDFGSGSA</sequence>
<accession>A0A9P3GCC7</accession>
<reference evidence="1 2" key="1">
    <citation type="submission" date="2021-08" db="EMBL/GenBank/DDBJ databases">
        <title>Draft Genome Sequence of Phanerochaete sordida strain YK-624.</title>
        <authorList>
            <person name="Mori T."/>
            <person name="Dohra H."/>
            <person name="Suzuki T."/>
            <person name="Kawagishi H."/>
            <person name="Hirai H."/>
        </authorList>
    </citation>
    <scope>NUCLEOTIDE SEQUENCE [LARGE SCALE GENOMIC DNA]</scope>
    <source>
        <strain evidence="1 2">YK-624</strain>
    </source>
</reference>
<gene>
    <name evidence="1" type="ORF">PsYK624_084400</name>
</gene>
<proteinExistence type="predicted"/>
<organism evidence="1 2">
    <name type="scientific">Phanerochaete sordida</name>
    <dbReference type="NCBI Taxonomy" id="48140"/>
    <lineage>
        <taxon>Eukaryota</taxon>
        <taxon>Fungi</taxon>
        <taxon>Dikarya</taxon>
        <taxon>Basidiomycota</taxon>
        <taxon>Agaricomycotina</taxon>
        <taxon>Agaricomycetes</taxon>
        <taxon>Polyporales</taxon>
        <taxon>Phanerochaetaceae</taxon>
        <taxon>Phanerochaete</taxon>
    </lineage>
</organism>
<dbReference type="EMBL" id="BPQB01000025">
    <property type="protein sequence ID" value="GJE92286.1"/>
    <property type="molecule type" value="Genomic_DNA"/>
</dbReference>
<evidence type="ECO:0000313" key="1">
    <source>
        <dbReference type="EMBL" id="GJE92286.1"/>
    </source>
</evidence>
<protein>
    <submittedName>
        <fullName evidence="1">Uncharacterized protein</fullName>
    </submittedName>
</protein>
<keyword evidence="2" id="KW-1185">Reference proteome</keyword>
<evidence type="ECO:0000313" key="2">
    <source>
        <dbReference type="Proteomes" id="UP000703269"/>
    </source>
</evidence>